<gene>
    <name evidence="1" type="ORF">BDW47DRAFT_125130</name>
</gene>
<proteinExistence type="predicted"/>
<dbReference type="EMBL" id="KZ559133">
    <property type="protein sequence ID" value="PLB38909.1"/>
    <property type="molecule type" value="Genomic_DNA"/>
</dbReference>
<keyword evidence="2" id="KW-1185">Reference proteome</keyword>
<protein>
    <submittedName>
        <fullName evidence="1">Uncharacterized protein</fullName>
    </submittedName>
</protein>
<organism evidence="1 2">
    <name type="scientific">Aspergillus candidus</name>
    <dbReference type="NCBI Taxonomy" id="41067"/>
    <lineage>
        <taxon>Eukaryota</taxon>
        <taxon>Fungi</taxon>
        <taxon>Dikarya</taxon>
        <taxon>Ascomycota</taxon>
        <taxon>Pezizomycotina</taxon>
        <taxon>Eurotiomycetes</taxon>
        <taxon>Eurotiomycetidae</taxon>
        <taxon>Eurotiales</taxon>
        <taxon>Aspergillaceae</taxon>
        <taxon>Aspergillus</taxon>
        <taxon>Aspergillus subgen. Circumdati</taxon>
    </lineage>
</organism>
<dbReference type="GeneID" id="36523500"/>
<evidence type="ECO:0000313" key="1">
    <source>
        <dbReference type="EMBL" id="PLB38909.1"/>
    </source>
</evidence>
<dbReference type="Proteomes" id="UP000234585">
    <property type="component" value="Unassembled WGS sequence"/>
</dbReference>
<evidence type="ECO:0000313" key="2">
    <source>
        <dbReference type="Proteomes" id="UP000234585"/>
    </source>
</evidence>
<dbReference type="AlphaFoldDB" id="A0A2I2FE77"/>
<dbReference type="OrthoDB" id="3259529at2759"/>
<reference evidence="1 2" key="1">
    <citation type="submission" date="2017-12" db="EMBL/GenBank/DDBJ databases">
        <authorList>
            <consortium name="DOE Joint Genome Institute"/>
            <person name="Haridas S."/>
            <person name="Kjaerbolling I."/>
            <person name="Vesth T.C."/>
            <person name="Frisvad J.C."/>
            <person name="Nybo J.L."/>
            <person name="Theobald S."/>
            <person name="Kuo A."/>
            <person name="Bowyer P."/>
            <person name="Matsuda Y."/>
            <person name="Mondo S."/>
            <person name="Lyhne E.K."/>
            <person name="Kogle M.E."/>
            <person name="Clum A."/>
            <person name="Lipzen A."/>
            <person name="Salamov A."/>
            <person name="Ngan C.Y."/>
            <person name="Daum C."/>
            <person name="Chiniquy J."/>
            <person name="Barry K."/>
            <person name="LaButti K."/>
            <person name="Simmons B.A."/>
            <person name="Magnuson J.K."/>
            <person name="Mortensen U.H."/>
            <person name="Larsen T.O."/>
            <person name="Grigoriev I.V."/>
            <person name="Baker S.E."/>
            <person name="Andersen M.R."/>
            <person name="Nordberg H.P."/>
            <person name="Cantor M.N."/>
            <person name="Hua S.X."/>
        </authorList>
    </citation>
    <scope>NUCLEOTIDE SEQUENCE [LARGE SCALE GENOMIC DNA]</scope>
    <source>
        <strain evidence="1 2">CBS 102.13</strain>
    </source>
</reference>
<sequence length="229" mass="25568">MLQERLNDAAIALHYHLTQAHIPHGIFGGYAVTVLGSSRETKNIDCLASITKHEVITLLDGKSGFVAKPRPRQDWIQFVWSEASDEQESPVRVKIICEMFGGAKYNMSGVQPIIRTVEGRHFGKGPCSLLDPFLIMKGKVCVAASRSKFRDFEDIQWLADRYGATIQDRWREIKPLYIGLAMRRHPELEHLFGQLQVDIRGAKLFVHGVPTPSAVTEPAVGEAHEGLLG</sequence>
<name>A0A2I2FE77_ASPCN</name>
<accession>A0A2I2FE77</accession>
<dbReference type="RefSeq" id="XP_024672921.1">
    <property type="nucleotide sequence ID" value="XM_024816340.1"/>
</dbReference>